<keyword evidence="4" id="KW-0548">Nucleotidyltransferase</keyword>
<dbReference type="OrthoDB" id="9775929at2"/>
<evidence type="ECO:0000256" key="4">
    <source>
        <dbReference type="ARBA" id="ARBA00022695"/>
    </source>
</evidence>
<evidence type="ECO:0000256" key="2">
    <source>
        <dbReference type="ARBA" id="ARBA00017703"/>
    </source>
</evidence>
<keyword evidence="6" id="KW-0239">DNA-directed DNA polymerase</keyword>
<organism evidence="11 12">
    <name type="scientific">Alicyclobacillus vulcanalis</name>
    <dbReference type="NCBI Taxonomy" id="252246"/>
    <lineage>
        <taxon>Bacteria</taxon>
        <taxon>Bacillati</taxon>
        <taxon>Bacillota</taxon>
        <taxon>Bacilli</taxon>
        <taxon>Bacillales</taxon>
        <taxon>Alicyclobacillaceae</taxon>
        <taxon>Alicyclobacillus</taxon>
    </lineage>
</organism>
<feature type="domain" description="DNA polymerase III delta subunit-like C-terminal" evidence="10">
    <location>
        <begin position="208"/>
        <end position="323"/>
    </location>
</feature>
<dbReference type="GO" id="GO:0003887">
    <property type="term" value="F:DNA-directed DNA polymerase activity"/>
    <property type="evidence" value="ECO:0007669"/>
    <property type="project" value="UniProtKB-KW"/>
</dbReference>
<evidence type="ECO:0000256" key="6">
    <source>
        <dbReference type="ARBA" id="ARBA00022932"/>
    </source>
</evidence>
<name>A0A1N7KZT8_9BACL</name>
<dbReference type="GO" id="GO:0009360">
    <property type="term" value="C:DNA polymerase III complex"/>
    <property type="evidence" value="ECO:0007669"/>
    <property type="project" value="InterPro"/>
</dbReference>
<keyword evidence="5" id="KW-0235">DNA replication</keyword>
<dbReference type="InterPro" id="IPR010372">
    <property type="entry name" value="DNA_pol3_delta_N"/>
</dbReference>
<dbReference type="InterPro" id="IPR027417">
    <property type="entry name" value="P-loop_NTPase"/>
</dbReference>
<dbReference type="SUPFAM" id="SSF52540">
    <property type="entry name" value="P-loop containing nucleoside triphosphate hydrolases"/>
    <property type="match status" value="1"/>
</dbReference>
<evidence type="ECO:0000256" key="8">
    <source>
        <dbReference type="ARBA" id="ARBA00049244"/>
    </source>
</evidence>
<dbReference type="SUPFAM" id="SSF48019">
    <property type="entry name" value="post-AAA+ oligomerization domain-like"/>
    <property type="match status" value="1"/>
</dbReference>
<dbReference type="AlphaFoldDB" id="A0A1N7KZT8"/>
<dbReference type="Pfam" id="PF21694">
    <property type="entry name" value="DNA_pol3_delta_C"/>
    <property type="match status" value="1"/>
</dbReference>
<evidence type="ECO:0000256" key="1">
    <source>
        <dbReference type="ARBA" id="ARBA00012417"/>
    </source>
</evidence>
<dbReference type="InterPro" id="IPR005790">
    <property type="entry name" value="DNA_polIII_delta"/>
</dbReference>
<evidence type="ECO:0000259" key="10">
    <source>
        <dbReference type="Pfam" id="PF21694"/>
    </source>
</evidence>
<dbReference type="Gene3D" id="3.40.50.300">
    <property type="entry name" value="P-loop containing nucleotide triphosphate hydrolases"/>
    <property type="match status" value="1"/>
</dbReference>
<dbReference type="Pfam" id="PF06144">
    <property type="entry name" value="DNA_pol3_delta"/>
    <property type="match status" value="1"/>
</dbReference>
<evidence type="ECO:0000313" key="12">
    <source>
        <dbReference type="Proteomes" id="UP000186156"/>
    </source>
</evidence>
<dbReference type="RefSeq" id="WP_076345233.1">
    <property type="nucleotide sequence ID" value="NZ_FTOO01000002.1"/>
</dbReference>
<evidence type="ECO:0000256" key="7">
    <source>
        <dbReference type="ARBA" id="ARBA00034754"/>
    </source>
</evidence>
<dbReference type="EMBL" id="FTOO01000002">
    <property type="protein sequence ID" value="SIS67081.1"/>
    <property type="molecule type" value="Genomic_DNA"/>
</dbReference>
<dbReference type="PANTHER" id="PTHR34388">
    <property type="entry name" value="DNA POLYMERASE III SUBUNIT DELTA"/>
    <property type="match status" value="1"/>
</dbReference>
<dbReference type="Proteomes" id="UP000186156">
    <property type="component" value="Unassembled WGS sequence"/>
</dbReference>
<keyword evidence="3" id="KW-0808">Transferase</keyword>
<comment type="similarity">
    <text evidence="7">Belongs to the DNA polymerase HolA subunit family.</text>
</comment>
<proteinExistence type="inferred from homology"/>
<dbReference type="GO" id="GO:0003677">
    <property type="term" value="F:DNA binding"/>
    <property type="evidence" value="ECO:0007669"/>
    <property type="project" value="InterPro"/>
</dbReference>
<keyword evidence="12" id="KW-1185">Reference proteome</keyword>
<reference evidence="12" key="1">
    <citation type="submission" date="2017-01" db="EMBL/GenBank/DDBJ databases">
        <authorList>
            <person name="Varghese N."/>
            <person name="Submissions S."/>
        </authorList>
    </citation>
    <scope>NUCLEOTIDE SEQUENCE [LARGE SCALE GENOMIC DNA]</scope>
    <source>
        <strain evidence="12">DSM 16176</strain>
    </source>
</reference>
<evidence type="ECO:0000256" key="5">
    <source>
        <dbReference type="ARBA" id="ARBA00022705"/>
    </source>
</evidence>
<feature type="domain" description="DNA polymerase III delta N-terminal" evidence="9">
    <location>
        <begin position="38"/>
        <end position="133"/>
    </location>
</feature>
<dbReference type="STRING" id="252246.SAMN05421799_102302"/>
<sequence>MDIFEAIDHLTNAEPASVYLLHGSEMGLFDWFCDALLQTSHFSSLLRFDYEEDGFEPAEIELCSFSLFGDRPLVYVRNATVFTADGRSGAEADRLAAYLEQPMAMRTLVLSVASDKLDERRRVTKLAKRHAVISCSTPSRDRDALRMLERLAKAKEVLMEHDALTELWRRTQSLTLAVNEFGKLQAYAGGRPIARQDVEELVPMQVDDSVFTWIDWAVQGQVMSVFNALDGLARQGYDAFALIALLARQVRLMALAKGARNIEQRAKEFGVHPYALRMAARQAGAFRQKDLARLVRVLADAEFDVKRGRLAPDIALHLALMELTRAASTAQKNRAQ</sequence>
<evidence type="ECO:0000259" key="9">
    <source>
        <dbReference type="Pfam" id="PF06144"/>
    </source>
</evidence>
<gene>
    <name evidence="11" type="ORF">SAMN05421799_102302</name>
</gene>
<dbReference type="PANTHER" id="PTHR34388:SF1">
    <property type="entry name" value="DNA POLYMERASE III SUBUNIT DELTA"/>
    <property type="match status" value="1"/>
</dbReference>
<dbReference type="InterPro" id="IPR048466">
    <property type="entry name" value="DNA_pol3_delta-like_C"/>
</dbReference>
<accession>A0A1N7KZT8</accession>
<dbReference type="EC" id="2.7.7.7" evidence="1"/>
<dbReference type="Gene3D" id="1.20.272.10">
    <property type="match status" value="1"/>
</dbReference>
<dbReference type="GO" id="GO:0006261">
    <property type="term" value="P:DNA-templated DNA replication"/>
    <property type="evidence" value="ECO:0007669"/>
    <property type="project" value="TreeGrafter"/>
</dbReference>
<comment type="catalytic activity">
    <reaction evidence="8">
        <text>DNA(n) + a 2'-deoxyribonucleoside 5'-triphosphate = DNA(n+1) + diphosphate</text>
        <dbReference type="Rhea" id="RHEA:22508"/>
        <dbReference type="Rhea" id="RHEA-COMP:17339"/>
        <dbReference type="Rhea" id="RHEA-COMP:17340"/>
        <dbReference type="ChEBI" id="CHEBI:33019"/>
        <dbReference type="ChEBI" id="CHEBI:61560"/>
        <dbReference type="ChEBI" id="CHEBI:173112"/>
        <dbReference type="EC" id="2.7.7.7"/>
    </reaction>
</comment>
<dbReference type="InterPro" id="IPR008921">
    <property type="entry name" value="DNA_pol3_clamp-load_cplx_C"/>
</dbReference>
<dbReference type="NCBIfam" id="TIGR01128">
    <property type="entry name" value="holA"/>
    <property type="match status" value="1"/>
</dbReference>
<evidence type="ECO:0000256" key="3">
    <source>
        <dbReference type="ARBA" id="ARBA00022679"/>
    </source>
</evidence>
<protein>
    <recommendedName>
        <fullName evidence="2">DNA polymerase III subunit delta</fullName>
        <ecNumber evidence="1">2.7.7.7</ecNumber>
    </recommendedName>
</protein>
<evidence type="ECO:0000313" key="11">
    <source>
        <dbReference type="EMBL" id="SIS67081.1"/>
    </source>
</evidence>